<proteinExistence type="predicted"/>
<organism evidence="1 2">
    <name type="scientific">Thermoclostridium stercorarium (strain ATCC 35414 / DSM 8532 / NCIMB 11754)</name>
    <name type="common">Clostridium stercorarium</name>
    <dbReference type="NCBI Taxonomy" id="1121335"/>
    <lineage>
        <taxon>Bacteria</taxon>
        <taxon>Bacillati</taxon>
        <taxon>Bacillota</taxon>
        <taxon>Clostridia</taxon>
        <taxon>Eubacteriales</taxon>
        <taxon>Oscillospiraceae</taxon>
        <taxon>Thermoclostridium</taxon>
    </lineage>
</organism>
<reference evidence="1 2" key="1">
    <citation type="journal article" date="2013" name="Genome Announc.">
        <title>Complete genome sequence of Clostridium stercorarium subsp. stercorarium strain DSM 8532, a thermophilic degrader of plant cell wall fibers.</title>
        <authorList>
            <person name="Poehlein A."/>
            <person name="Zverlov V.V."/>
            <person name="Daniel R."/>
            <person name="Schwarz W.H."/>
            <person name="Liebl W."/>
        </authorList>
    </citation>
    <scope>NUCLEOTIDE SEQUENCE [LARGE SCALE GENOMIC DNA]</scope>
    <source>
        <strain evidence="2">ATCC 35414 / DSM 8532 / NCIMB 11754</strain>
    </source>
</reference>
<gene>
    <name evidence="1" type="ordered locus">Cst_c19590</name>
</gene>
<dbReference type="AlphaFoldDB" id="L7VQG2"/>
<evidence type="ECO:0000313" key="2">
    <source>
        <dbReference type="Proteomes" id="UP000011220"/>
    </source>
</evidence>
<dbReference type="EMBL" id="CP004044">
    <property type="protein sequence ID" value="AGC68934.1"/>
    <property type="molecule type" value="Genomic_DNA"/>
</dbReference>
<sequence>MEQCRADLIRLGKLNKKPEKRKVNTVLKETALFSLYASDGSGISRSF</sequence>
<evidence type="ECO:0000313" key="1">
    <source>
        <dbReference type="EMBL" id="AGC68934.1"/>
    </source>
</evidence>
<dbReference type="Proteomes" id="UP000011220">
    <property type="component" value="Chromosome"/>
</dbReference>
<protein>
    <submittedName>
        <fullName evidence="1">Uncharacterized protein</fullName>
    </submittedName>
</protein>
<accession>L7VQG2</accession>
<name>L7VQG2_THES1</name>
<dbReference type="KEGG" id="css:Cst_c19590"/>
<dbReference type="PATRIC" id="fig|1121335.3.peg.1961"/>
<keyword evidence="2" id="KW-1185">Reference proteome</keyword>